<dbReference type="EMBL" id="LIBB01000268">
    <property type="protein sequence ID" value="KRO70949.1"/>
    <property type="molecule type" value="Genomic_DNA"/>
</dbReference>
<accession>A0A0R2S7T0</accession>
<dbReference type="PROSITE" id="PS00369">
    <property type="entry name" value="PTS_HPR_HIS"/>
    <property type="match status" value="1"/>
</dbReference>
<evidence type="ECO:0000259" key="5">
    <source>
        <dbReference type="PROSITE" id="PS51350"/>
    </source>
</evidence>
<dbReference type="GO" id="GO:0005737">
    <property type="term" value="C:cytoplasm"/>
    <property type="evidence" value="ECO:0007669"/>
    <property type="project" value="UniProtKB-SubCell"/>
</dbReference>
<dbReference type="PROSITE" id="PS51350">
    <property type="entry name" value="PTS_HPR_DOM"/>
    <property type="match status" value="1"/>
</dbReference>
<feature type="domain" description="HPr" evidence="5">
    <location>
        <begin position="1"/>
        <end position="88"/>
    </location>
</feature>
<dbReference type="Proteomes" id="UP000051934">
    <property type="component" value="Unassembled WGS sequence"/>
</dbReference>
<dbReference type="InterPro" id="IPR002114">
    <property type="entry name" value="PTS_HPr_Ser_P_site"/>
</dbReference>
<sequence>MITKTTAIVNRAGLHARSSAKLAEVAAGFSSDIRIGVGSRAVDGKSILSLMMLAATQGTTVSLEADGADESDAIAALVALFEDGFGESL</sequence>
<evidence type="ECO:0000256" key="2">
    <source>
        <dbReference type="ARBA" id="ARBA00010736"/>
    </source>
</evidence>
<dbReference type="PANTHER" id="PTHR33705">
    <property type="entry name" value="PHOSPHOCARRIER PROTEIN HPR"/>
    <property type="match status" value="1"/>
</dbReference>
<keyword evidence="3" id="KW-0963">Cytoplasm</keyword>
<dbReference type="AlphaFoldDB" id="A0A0R2S7T0"/>
<dbReference type="PROSITE" id="PS00589">
    <property type="entry name" value="PTS_HPR_SER"/>
    <property type="match status" value="1"/>
</dbReference>
<gene>
    <name evidence="6" type="ORF">ABR69_06875</name>
</gene>
<dbReference type="PANTHER" id="PTHR33705:SF2">
    <property type="entry name" value="PHOSPHOCARRIER PROTEIN NPR"/>
    <property type="match status" value="1"/>
</dbReference>
<evidence type="ECO:0000313" key="6">
    <source>
        <dbReference type="EMBL" id="KRO70949.1"/>
    </source>
</evidence>
<dbReference type="CDD" id="cd00367">
    <property type="entry name" value="PTS-HPr_like"/>
    <property type="match status" value="1"/>
</dbReference>
<proteinExistence type="inferred from homology"/>
<dbReference type="PRINTS" id="PR00107">
    <property type="entry name" value="PHOSPHOCPHPR"/>
</dbReference>
<dbReference type="InterPro" id="IPR001020">
    <property type="entry name" value="PTS_HPr_His_P_site"/>
</dbReference>
<dbReference type="InterPro" id="IPR050399">
    <property type="entry name" value="HPr"/>
</dbReference>
<keyword evidence="4" id="KW-0598">Phosphotransferase system</keyword>
<evidence type="ECO:0000313" key="7">
    <source>
        <dbReference type="Proteomes" id="UP000051934"/>
    </source>
</evidence>
<dbReference type="SUPFAM" id="SSF55594">
    <property type="entry name" value="HPr-like"/>
    <property type="match status" value="1"/>
</dbReference>
<dbReference type="GO" id="GO:0009401">
    <property type="term" value="P:phosphoenolpyruvate-dependent sugar phosphotransferase system"/>
    <property type="evidence" value="ECO:0007669"/>
    <property type="project" value="UniProtKB-KW"/>
</dbReference>
<name>A0A0R2S7T0_9GAMM</name>
<protein>
    <submittedName>
        <fullName evidence="6">Phosphocarrier protein HPr</fullName>
    </submittedName>
</protein>
<evidence type="ECO:0000256" key="1">
    <source>
        <dbReference type="ARBA" id="ARBA00004496"/>
    </source>
</evidence>
<dbReference type="Gene3D" id="3.30.1340.10">
    <property type="entry name" value="HPr-like"/>
    <property type="match status" value="1"/>
</dbReference>
<comment type="caution">
    <text evidence="6">The sequence shown here is derived from an EMBL/GenBank/DDBJ whole genome shotgun (WGS) entry which is preliminary data.</text>
</comment>
<dbReference type="InterPro" id="IPR035895">
    <property type="entry name" value="HPr-like_sf"/>
</dbReference>
<organism evidence="6 7">
    <name type="scientific">OM182 bacterium BACL3 MAG-120507-bin80</name>
    <dbReference type="NCBI Taxonomy" id="1655577"/>
    <lineage>
        <taxon>Bacteria</taxon>
        <taxon>Pseudomonadati</taxon>
        <taxon>Pseudomonadota</taxon>
        <taxon>Gammaproteobacteria</taxon>
        <taxon>OMG group</taxon>
        <taxon>OM182 clade</taxon>
    </lineage>
</organism>
<reference evidence="6 7" key="1">
    <citation type="submission" date="2015-10" db="EMBL/GenBank/DDBJ databases">
        <title>Metagenome-Assembled Genomes uncover a global brackish microbiome.</title>
        <authorList>
            <person name="Hugerth L.W."/>
            <person name="Larsson J."/>
            <person name="Alneberg J."/>
            <person name="Lindh M.V."/>
            <person name="Legrand C."/>
            <person name="Pinhassi J."/>
            <person name="Andersson A.F."/>
        </authorList>
    </citation>
    <scope>NUCLEOTIDE SEQUENCE [LARGE SCALE GENOMIC DNA]</scope>
    <source>
        <strain evidence="6">BACL4 MAG-120507-bin80</strain>
    </source>
</reference>
<dbReference type="InterPro" id="IPR000032">
    <property type="entry name" value="HPr-like"/>
</dbReference>
<dbReference type="NCBIfam" id="TIGR01003">
    <property type="entry name" value="PTS_HPr_family"/>
    <property type="match status" value="1"/>
</dbReference>
<dbReference type="Pfam" id="PF00381">
    <property type="entry name" value="PTS-HPr"/>
    <property type="match status" value="1"/>
</dbReference>
<evidence type="ECO:0000256" key="3">
    <source>
        <dbReference type="ARBA" id="ARBA00022490"/>
    </source>
</evidence>
<evidence type="ECO:0000256" key="4">
    <source>
        <dbReference type="ARBA" id="ARBA00022683"/>
    </source>
</evidence>
<comment type="subcellular location">
    <subcellularLocation>
        <location evidence="1">Cytoplasm</location>
    </subcellularLocation>
</comment>
<comment type="similarity">
    <text evidence="2">Belongs to the HPr family.</text>
</comment>